<protein>
    <submittedName>
        <fullName evidence="2">MarR family transcriptional regulator</fullName>
    </submittedName>
</protein>
<dbReference type="STRING" id="1423815.FC27_GL000283"/>
<gene>
    <name evidence="2" type="ORF">FC27_GL000283</name>
</gene>
<dbReference type="PATRIC" id="fig|1423815.3.peg.287"/>
<dbReference type="EMBL" id="AZFA01000010">
    <property type="protein sequence ID" value="KRL66837.1"/>
    <property type="molecule type" value="Genomic_DNA"/>
</dbReference>
<dbReference type="Proteomes" id="UP000051647">
    <property type="component" value="Unassembled WGS sequence"/>
</dbReference>
<dbReference type="PROSITE" id="PS50995">
    <property type="entry name" value="HTH_MARR_2"/>
    <property type="match status" value="1"/>
</dbReference>
<evidence type="ECO:0000313" key="2">
    <source>
        <dbReference type="EMBL" id="KRL66837.1"/>
    </source>
</evidence>
<evidence type="ECO:0000313" key="3">
    <source>
        <dbReference type="Proteomes" id="UP000051647"/>
    </source>
</evidence>
<accession>A0A0R1SKN2</accession>
<dbReference type="SMART" id="SM00347">
    <property type="entry name" value="HTH_MARR"/>
    <property type="match status" value="1"/>
</dbReference>
<dbReference type="InterPro" id="IPR000835">
    <property type="entry name" value="HTH_MarR-typ"/>
</dbReference>
<dbReference type="AlphaFoldDB" id="A0A0R1SKN2"/>
<dbReference type="SUPFAM" id="SSF46785">
    <property type="entry name" value="Winged helix' DNA-binding domain"/>
    <property type="match status" value="1"/>
</dbReference>
<dbReference type="Pfam" id="PF01047">
    <property type="entry name" value="MarR"/>
    <property type="match status" value="1"/>
</dbReference>
<name>A0A0R1SKN2_9LACO</name>
<organism evidence="2 3">
    <name type="scientific">Companilactobacillus versmoldensis DSM 14857 = KCTC 3814</name>
    <dbReference type="NCBI Taxonomy" id="1423815"/>
    <lineage>
        <taxon>Bacteria</taxon>
        <taxon>Bacillati</taxon>
        <taxon>Bacillota</taxon>
        <taxon>Bacilli</taxon>
        <taxon>Lactobacillales</taxon>
        <taxon>Lactobacillaceae</taxon>
        <taxon>Companilactobacillus</taxon>
    </lineage>
</organism>
<proteinExistence type="predicted"/>
<keyword evidence="3" id="KW-1185">Reference proteome</keyword>
<dbReference type="InterPro" id="IPR036388">
    <property type="entry name" value="WH-like_DNA-bd_sf"/>
</dbReference>
<dbReference type="InterPro" id="IPR036390">
    <property type="entry name" value="WH_DNA-bd_sf"/>
</dbReference>
<evidence type="ECO:0000259" key="1">
    <source>
        <dbReference type="PROSITE" id="PS50995"/>
    </source>
</evidence>
<dbReference type="RefSeq" id="WP_010624561.1">
    <property type="nucleotide sequence ID" value="NZ_AZFA01000010.1"/>
</dbReference>
<dbReference type="OrthoDB" id="49580at2"/>
<dbReference type="GO" id="GO:0003700">
    <property type="term" value="F:DNA-binding transcription factor activity"/>
    <property type="evidence" value="ECO:0007669"/>
    <property type="project" value="InterPro"/>
</dbReference>
<reference evidence="2 3" key="1">
    <citation type="journal article" date="2015" name="Genome Announc.">
        <title>Expanding the biotechnology potential of lactobacilli through comparative genomics of 213 strains and associated genera.</title>
        <authorList>
            <person name="Sun Z."/>
            <person name="Harris H.M."/>
            <person name="McCann A."/>
            <person name="Guo C."/>
            <person name="Argimon S."/>
            <person name="Zhang W."/>
            <person name="Yang X."/>
            <person name="Jeffery I.B."/>
            <person name="Cooney J.C."/>
            <person name="Kagawa T.F."/>
            <person name="Liu W."/>
            <person name="Song Y."/>
            <person name="Salvetti E."/>
            <person name="Wrobel A."/>
            <person name="Rasinkangas P."/>
            <person name="Parkhill J."/>
            <person name="Rea M.C."/>
            <person name="O'Sullivan O."/>
            <person name="Ritari J."/>
            <person name="Douillard F.P."/>
            <person name="Paul Ross R."/>
            <person name="Yang R."/>
            <person name="Briner A.E."/>
            <person name="Felis G.E."/>
            <person name="de Vos W.M."/>
            <person name="Barrangou R."/>
            <person name="Klaenhammer T.R."/>
            <person name="Caufield P.W."/>
            <person name="Cui Y."/>
            <person name="Zhang H."/>
            <person name="O'Toole P.W."/>
        </authorList>
    </citation>
    <scope>NUCLEOTIDE SEQUENCE [LARGE SCALE GENOMIC DNA]</scope>
    <source>
        <strain evidence="2 3">DSM 14857</strain>
    </source>
</reference>
<dbReference type="Gene3D" id="1.10.10.10">
    <property type="entry name" value="Winged helix-like DNA-binding domain superfamily/Winged helix DNA-binding domain"/>
    <property type="match status" value="1"/>
</dbReference>
<comment type="caution">
    <text evidence="2">The sequence shown here is derived from an EMBL/GenBank/DDBJ whole genome shotgun (WGS) entry which is preliminary data.</text>
</comment>
<sequence>MKYQFPKKITDQLAIVAEMQTTYLAARLQKIDLDLPMSKLLRQIADNPNISEGEIAEAINFQPVSISHMVDQLEKRSLVVKVTNLVDQPDVQVSLTADGDIVMKKVTEISSDLTRLISPCVEGEGIVDIYTYFKLLKEQLQVLDIVEDE</sequence>
<feature type="domain" description="HTH marR-type" evidence="1">
    <location>
        <begin position="1"/>
        <end position="141"/>
    </location>
</feature>